<dbReference type="GO" id="GO:0050830">
    <property type="term" value="P:defense response to Gram-positive bacterium"/>
    <property type="evidence" value="ECO:0007669"/>
    <property type="project" value="TreeGrafter"/>
</dbReference>
<reference evidence="12" key="2">
    <citation type="submission" date="2025-09" db="UniProtKB">
        <authorList>
            <consortium name="Ensembl"/>
        </authorList>
    </citation>
    <scope>IDENTIFICATION</scope>
</reference>
<dbReference type="GeneTree" id="ENSGT00960000187509"/>
<dbReference type="Proteomes" id="UP000594220">
    <property type="component" value="Unplaced"/>
</dbReference>
<keyword evidence="9" id="KW-1015">Disulfide bond</keyword>
<comment type="subcellular location">
    <subcellularLocation>
        <location evidence="1">Cytoplasmic granule</location>
    </subcellularLocation>
    <subcellularLocation>
        <location evidence="2">Secreted</location>
    </subcellularLocation>
</comment>
<feature type="chain" id="PRO_5029564303" description="Beta-defensin-like domain-containing protein" evidence="10">
    <location>
        <begin position="20"/>
        <end position="65"/>
    </location>
</feature>
<reference evidence="12" key="1">
    <citation type="submission" date="2025-08" db="UniProtKB">
        <authorList>
            <consortium name="Ensembl"/>
        </authorList>
    </citation>
    <scope>IDENTIFICATION</scope>
</reference>
<dbReference type="Ensembl" id="ENSCPRT00005003298.1">
    <property type="protein sequence ID" value="ENSCPRP00005002820.1"/>
    <property type="gene ID" value="ENSCPRG00005002060.1"/>
</dbReference>
<evidence type="ECO:0000313" key="12">
    <source>
        <dbReference type="Ensembl" id="ENSCPRP00005002820.1"/>
    </source>
</evidence>
<keyword evidence="7" id="KW-0211">Defensin</keyword>
<dbReference type="SUPFAM" id="SSF57392">
    <property type="entry name" value="Defensin-like"/>
    <property type="match status" value="1"/>
</dbReference>
<dbReference type="PANTHER" id="PTHR21388">
    <property type="entry name" value="BETA-DEFENSIN-RELATED"/>
    <property type="match status" value="1"/>
</dbReference>
<dbReference type="GO" id="GO:0005615">
    <property type="term" value="C:extracellular space"/>
    <property type="evidence" value="ECO:0007669"/>
    <property type="project" value="TreeGrafter"/>
</dbReference>
<feature type="domain" description="Beta-defensin-like" evidence="11">
    <location>
        <begin position="27"/>
        <end position="62"/>
    </location>
</feature>
<comment type="similarity">
    <text evidence="3">Belongs to the beta-defensin family.</text>
</comment>
<dbReference type="Pfam" id="PF00711">
    <property type="entry name" value="Defensin_beta"/>
    <property type="match status" value="1"/>
</dbReference>
<dbReference type="GO" id="GO:0050829">
    <property type="term" value="P:defense response to Gram-negative bacterium"/>
    <property type="evidence" value="ECO:0007669"/>
    <property type="project" value="TreeGrafter"/>
</dbReference>
<evidence type="ECO:0000256" key="3">
    <source>
        <dbReference type="ARBA" id="ARBA00007371"/>
    </source>
</evidence>
<evidence type="ECO:0000256" key="5">
    <source>
        <dbReference type="ARBA" id="ARBA00022529"/>
    </source>
</evidence>
<organism evidence="12 13">
    <name type="scientific">Crocodylus porosus</name>
    <name type="common">Saltwater crocodile</name>
    <name type="synonym">Estuarine crocodile</name>
    <dbReference type="NCBI Taxonomy" id="8502"/>
    <lineage>
        <taxon>Eukaryota</taxon>
        <taxon>Metazoa</taxon>
        <taxon>Chordata</taxon>
        <taxon>Craniata</taxon>
        <taxon>Vertebrata</taxon>
        <taxon>Euteleostomi</taxon>
        <taxon>Archelosauria</taxon>
        <taxon>Archosauria</taxon>
        <taxon>Crocodylia</taxon>
        <taxon>Longirostres</taxon>
        <taxon>Crocodylidae</taxon>
        <taxon>Crocodylus</taxon>
    </lineage>
</organism>
<sequence>MRILYFLLALLFLLCQALAVTIIFYSDTLTCTKNNGTCAFMLCPIFMKAIGTCYDGAAKCCRRCI</sequence>
<keyword evidence="5" id="KW-0929">Antimicrobial</keyword>
<dbReference type="GO" id="GO:0002227">
    <property type="term" value="P:innate immune response in mucosa"/>
    <property type="evidence" value="ECO:0007669"/>
    <property type="project" value="TreeGrafter"/>
</dbReference>
<keyword evidence="4" id="KW-0964">Secreted</keyword>
<keyword evidence="6 10" id="KW-0732">Signal</keyword>
<dbReference type="InterPro" id="IPR001855">
    <property type="entry name" value="Defensin_beta-like"/>
</dbReference>
<keyword evidence="8" id="KW-0044">Antibiotic</keyword>
<dbReference type="Gene3D" id="3.10.360.10">
    <property type="entry name" value="Antimicrobial Peptide, Beta-defensin 2, Chain A"/>
    <property type="match status" value="1"/>
</dbReference>
<proteinExistence type="inferred from homology"/>
<evidence type="ECO:0000256" key="9">
    <source>
        <dbReference type="ARBA" id="ARBA00023157"/>
    </source>
</evidence>
<dbReference type="AlphaFoldDB" id="A0A7M4E111"/>
<feature type="signal peptide" evidence="10">
    <location>
        <begin position="1"/>
        <end position="19"/>
    </location>
</feature>
<dbReference type="FunFam" id="3.10.360.10:FF:000001">
    <property type="entry name" value="Beta-defensin 1"/>
    <property type="match status" value="1"/>
</dbReference>
<name>A0A7M4E111_CROPO</name>
<accession>A0A7M4E111</accession>
<keyword evidence="13" id="KW-1185">Reference proteome</keyword>
<evidence type="ECO:0000256" key="1">
    <source>
        <dbReference type="ARBA" id="ARBA00004463"/>
    </source>
</evidence>
<evidence type="ECO:0000256" key="4">
    <source>
        <dbReference type="ARBA" id="ARBA00022525"/>
    </source>
</evidence>
<dbReference type="OMA" id="VMCRKIK"/>
<evidence type="ECO:0000259" key="11">
    <source>
        <dbReference type="Pfam" id="PF00711"/>
    </source>
</evidence>
<protein>
    <recommendedName>
        <fullName evidence="11">Beta-defensin-like domain-containing protein</fullName>
    </recommendedName>
</protein>
<dbReference type="PANTHER" id="PTHR21388:SF9">
    <property type="entry name" value="BETA-DEFENSIN 1"/>
    <property type="match status" value="1"/>
</dbReference>
<evidence type="ECO:0000256" key="2">
    <source>
        <dbReference type="ARBA" id="ARBA00004613"/>
    </source>
</evidence>
<evidence type="ECO:0000256" key="6">
    <source>
        <dbReference type="ARBA" id="ARBA00022729"/>
    </source>
</evidence>
<evidence type="ECO:0000256" key="8">
    <source>
        <dbReference type="ARBA" id="ARBA00023022"/>
    </source>
</evidence>
<evidence type="ECO:0000256" key="10">
    <source>
        <dbReference type="SAM" id="SignalP"/>
    </source>
</evidence>
<dbReference type="GO" id="GO:0031731">
    <property type="term" value="F:CCR6 chemokine receptor binding"/>
    <property type="evidence" value="ECO:0007669"/>
    <property type="project" value="TreeGrafter"/>
</dbReference>
<evidence type="ECO:0000256" key="7">
    <source>
        <dbReference type="ARBA" id="ARBA00022940"/>
    </source>
</evidence>
<evidence type="ECO:0000313" key="13">
    <source>
        <dbReference type="Proteomes" id="UP000594220"/>
    </source>
</evidence>